<accession>A0ABR2GP16</accession>
<evidence type="ECO:0000313" key="2">
    <source>
        <dbReference type="EMBL" id="KAK8835694.1"/>
    </source>
</evidence>
<evidence type="ECO:0000256" key="1">
    <source>
        <dbReference type="SAM" id="Coils"/>
    </source>
</evidence>
<proteinExistence type="predicted"/>
<protein>
    <submittedName>
        <fullName evidence="2">Uncharacterized protein</fullName>
    </submittedName>
</protein>
<comment type="caution">
    <text evidence="2">The sequence shown here is derived from an EMBL/GenBank/DDBJ whole genome shotgun (WGS) entry which is preliminary data.</text>
</comment>
<name>A0ABR2GP16_9EUKA</name>
<keyword evidence="1" id="KW-0175">Coiled coil</keyword>
<evidence type="ECO:0000313" key="3">
    <source>
        <dbReference type="Proteomes" id="UP001470230"/>
    </source>
</evidence>
<sequence length="1061" mass="124219">MDPILKIVNYLFKKRNNATKVETFDSIFDNGITFPQFIALVFNIDSIPSINSNPKTIYHQKVNNTLAVQYLFKNNLDIAKISPSFNTERDKANLIALILTKQCFKINYQDIINKCNLIVRSLGIQFSKKSELLDKKCILALLNVLTDNDVKLDEEADTFDDLMSKIFTKAKVPLVINKSSLEIQNQFTFFIQIEIIFDYFSNKIDKLIGNNDQKSEENENEIEEKNSIEKVVNFSDSDSDDEDDFEKIDESALLRVINAIGESDNIHFSTMIQSIEKDHLPKFVRIFLNDEIDLKTINNIIENAGNEKVKEVIQYLGETRKPNQPIFKLLRFNLNDEKFRLQSSILFYTNFLDTYFLKASKNKLFERCTTILFGNIERDDAFYLMYIKNIDKNKIPYDDRKLLLKWDTYLALVNFVNTNDTHYQIDRSKKDEAYFKKNNVTQIINESYLKKFSKKVPDIVYYQLQFIFNVLDTKSSSYRLHENFLRAERKIKKLKVPSFTNLVNTIKSKYKTNTATASNANADESAGVETFIQRKNKNSELLKKLVGEGKSAESFWNPIDNFTFIDRGVLCQSKKNIRAQRLWFDEIINFHSNISIINYSIETPRKLFTEVPIENARSKLYKFFYYDDDLKQWQLDSNKVKEFIEDKQYANTKTPLVFFSNSYEKDIITINSKFIKSIYPDLDDDNIYIYAISDKELSLLHFNLTFSEEKESEKVNPVFLLLHIPKSLKKHEGIKAIIFKIYYFLSIICDIEVVVLNKEHCLEQLDLIKEINNIKSSYENSATEKLNDPPKKLNENFEMNIALEKADFNIWKKKSNYIILLNDDTIKGDIAKPDESDFIKYIKRKIDSEFVNVHHINIFEPITYRGFLSSLIKFASKVPNDFDQTLNSFNLFPLANIGTLYVNLKSKDDWKNELKKVIDERFNQLIEVDCGQSSEFVILSNLNNEIEKYCPFIDSEFIDECNSNLNKIRHLITKKNQRLIKLELHSSSENNLAYLEKVINEKSPISEVESSHTNFLKDEFFNIINNLYEMDNPKQVLNDNQTILEDQIQLDVRKINSKYQV</sequence>
<gene>
    <name evidence="2" type="ORF">M9Y10_042291</name>
</gene>
<dbReference type="EMBL" id="JAPFFF010000076">
    <property type="protein sequence ID" value="KAK8835694.1"/>
    <property type="molecule type" value="Genomic_DNA"/>
</dbReference>
<organism evidence="2 3">
    <name type="scientific">Tritrichomonas musculus</name>
    <dbReference type="NCBI Taxonomy" id="1915356"/>
    <lineage>
        <taxon>Eukaryota</taxon>
        <taxon>Metamonada</taxon>
        <taxon>Parabasalia</taxon>
        <taxon>Tritrichomonadida</taxon>
        <taxon>Tritrichomonadidae</taxon>
        <taxon>Tritrichomonas</taxon>
    </lineage>
</organism>
<dbReference type="Proteomes" id="UP001470230">
    <property type="component" value="Unassembled WGS sequence"/>
</dbReference>
<keyword evidence="3" id="KW-1185">Reference proteome</keyword>
<reference evidence="2 3" key="1">
    <citation type="submission" date="2024-04" db="EMBL/GenBank/DDBJ databases">
        <title>Tritrichomonas musculus Genome.</title>
        <authorList>
            <person name="Alves-Ferreira E."/>
            <person name="Grigg M."/>
            <person name="Lorenzi H."/>
            <person name="Galac M."/>
        </authorList>
    </citation>
    <scope>NUCLEOTIDE SEQUENCE [LARGE SCALE GENOMIC DNA]</scope>
    <source>
        <strain evidence="2 3">EAF2021</strain>
    </source>
</reference>
<feature type="coiled-coil region" evidence="1">
    <location>
        <begin position="204"/>
        <end position="231"/>
    </location>
</feature>